<dbReference type="OrthoDB" id="998127at2759"/>
<dbReference type="Proteomes" id="UP000828251">
    <property type="component" value="Unassembled WGS sequence"/>
</dbReference>
<proteinExistence type="predicted"/>
<dbReference type="PANTHER" id="PTHR47481:SF30">
    <property type="entry name" value="CCHC-TYPE DOMAIN-CONTAINING PROTEIN"/>
    <property type="match status" value="1"/>
</dbReference>
<reference evidence="1 2" key="1">
    <citation type="journal article" date="2021" name="Plant Biotechnol. J.">
        <title>Multi-omics assisted identification of the key and species-specific regulatory components of drought-tolerant mechanisms in Gossypium stocksii.</title>
        <authorList>
            <person name="Yu D."/>
            <person name="Ke L."/>
            <person name="Zhang D."/>
            <person name="Wu Y."/>
            <person name="Sun Y."/>
            <person name="Mei J."/>
            <person name="Sun J."/>
            <person name="Sun Y."/>
        </authorList>
    </citation>
    <scope>NUCLEOTIDE SEQUENCE [LARGE SCALE GENOMIC DNA]</scope>
    <source>
        <strain evidence="2">cv. E1</strain>
        <tissue evidence="1">Leaf</tissue>
    </source>
</reference>
<evidence type="ECO:0000313" key="1">
    <source>
        <dbReference type="EMBL" id="KAH1064578.1"/>
    </source>
</evidence>
<comment type="caution">
    <text evidence="1">The sequence shown here is derived from an EMBL/GenBank/DDBJ whole genome shotgun (WGS) entry which is preliminary data.</text>
</comment>
<accession>A0A9D3UY03</accession>
<protein>
    <submittedName>
        <fullName evidence="1">Uncharacterized protein</fullName>
    </submittedName>
</protein>
<keyword evidence="2" id="KW-1185">Reference proteome</keyword>
<name>A0A9D3UY03_9ROSI</name>
<dbReference type="EMBL" id="JAIQCV010000009">
    <property type="protein sequence ID" value="KAH1064578.1"/>
    <property type="molecule type" value="Genomic_DNA"/>
</dbReference>
<gene>
    <name evidence="1" type="ORF">J1N35_029565</name>
</gene>
<organism evidence="1 2">
    <name type="scientific">Gossypium stocksii</name>
    <dbReference type="NCBI Taxonomy" id="47602"/>
    <lineage>
        <taxon>Eukaryota</taxon>
        <taxon>Viridiplantae</taxon>
        <taxon>Streptophyta</taxon>
        <taxon>Embryophyta</taxon>
        <taxon>Tracheophyta</taxon>
        <taxon>Spermatophyta</taxon>
        <taxon>Magnoliopsida</taxon>
        <taxon>eudicotyledons</taxon>
        <taxon>Gunneridae</taxon>
        <taxon>Pentapetalae</taxon>
        <taxon>rosids</taxon>
        <taxon>malvids</taxon>
        <taxon>Malvales</taxon>
        <taxon>Malvaceae</taxon>
        <taxon>Malvoideae</taxon>
        <taxon>Gossypium</taxon>
    </lineage>
</organism>
<evidence type="ECO:0000313" key="2">
    <source>
        <dbReference type="Proteomes" id="UP000828251"/>
    </source>
</evidence>
<sequence>MASSVTDGVDSRFLSTKKISVFLDDANYLLWREQSFLDSRTVIPPQLLPDDDRVLQENPEFTLFEQQDSLLSSIKGFCDYLASCGEVISEHEHVTVILNGLPPEYESVITIITASQIPYNVQGVMTMVIDAEARHQATVFDARSLTNVITHQPADSANNSAATPAYRLPIAARGRGRGRSSGARI</sequence>
<dbReference type="AlphaFoldDB" id="A0A9D3UY03"/>
<dbReference type="PANTHER" id="PTHR47481">
    <property type="match status" value="1"/>
</dbReference>